<protein>
    <submittedName>
        <fullName evidence="2">Uncharacterized protein</fullName>
    </submittedName>
</protein>
<dbReference type="Proteomes" id="UP000315496">
    <property type="component" value="Chromosome 3"/>
</dbReference>
<feature type="region of interest" description="Disordered" evidence="1">
    <location>
        <begin position="1"/>
        <end position="23"/>
    </location>
</feature>
<gene>
    <name evidence="2" type="ORF">GMRT_13496</name>
</gene>
<dbReference type="OrthoDB" id="10250301at2759"/>
<organism evidence="2 3">
    <name type="scientific">Giardia muris</name>
    <dbReference type="NCBI Taxonomy" id="5742"/>
    <lineage>
        <taxon>Eukaryota</taxon>
        <taxon>Metamonada</taxon>
        <taxon>Diplomonadida</taxon>
        <taxon>Hexamitidae</taxon>
        <taxon>Giardiinae</taxon>
        <taxon>Giardia</taxon>
    </lineage>
</organism>
<sequence length="132" mass="15120">MPKGYEECPPSIPRQPFPKWTAPEVYHPRNSKFSRERMKEISQKSFLDDVHITETPEDFAPMYSSFTKDGYYREPMLPQIRSSLRSAPSGEDISVQKRGRQLPLIQGRQEQLAMTPTGLATARLLTAPQILL</sequence>
<evidence type="ECO:0000256" key="1">
    <source>
        <dbReference type="SAM" id="MobiDB-lite"/>
    </source>
</evidence>
<keyword evidence="3" id="KW-1185">Reference proteome</keyword>
<proteinExistence type="predicted"/>
<evidence type="ECO:0000313" key="3">
    <source>
        <dbReference type="Proteomes" id="UP000315496"/>
    </source>
</evidence>
<dbReference type="EMBL" id="VDLU01000003">
    <property type="protein sequence ID" value="TNJ27991.1"/>
    <property type="molecule type" value="Genomic_DNA"/>
</dbReference>
<accession>A0A4Z1T697</accession>
<dbReference type="VEuPathDB" id="GiardiaDB:GMRT_13496"/>
<comment type="caution">
    <text evidence="2">The sequence shown here is derived from an EMBL/GenBank/DDBJ whole genome shotgun (WGS) entry which is preliminary data.</text>
</comment>
<dbReference type="AlphaFoldDB" id="A0A4Z1T697"/>
<name>A0A4Z1T697_GIAMU</name>
<reference evidence="2 3" key="1">
    <citation type="submission" date="2019-05" db="EMBL/GenBank/DDBJ databases">
        <title>The compact genome of Giardia muris reveals important steps in the evolution of intestinal protozoan parasites.</title>
        <authorList>
            <person name="Xu F."/>
            <person name="Jimenez-Gonzalez A."/>
            <person name="Einarsson E."/>
            <person name="Astvaldsson A."/>
            <person name="Peirasmaki D."/>
            <person name="Eckmann L."/>
            <person name="Andersson J.O."/>
            <person name="Svard S.G."/>
            <person name="Jerlstrom-Hultqvist J."/>
        </authorList>
    </citation>
    <scope>NUCLEOTIDE SEQUENCE [LARGE SCALE GENOMIC DNA]</scope>
    <source>
        <strain evidence="2 3">Roberts-Thomson</strain>
    </source>
</reference>
<evidence type="ECO:0000313" key="2">
    <source>
        <dbReference type="EMBL" id="TNJ27991.1"/>
    </source>
</evidence>